<accession>A0A8I2D8P4</accession>
<proteinExistence type="predicted"/>
<dbReference type="EMBL" id="JAGKLY010000001">
    <property type="protein sequence ID" value="MBQ0267203.1"/>
    <property type="molecule type" value="Genomic_DNA"/>
</dbReference>
<evidence type="ECO:0000313" key="2">
    <source>
        <dbReference type="Proteomes" id="UP000674270"/>
    </source>
</evidence>
<dbReference type="Proteomes" id="UP000674270">
    <property type="component" value="Unassembled WGS sequence"/>
</dbReference>
<gene>
    <name evidence="1" type="ORF">J7T18_02690</name>
</gene>
<protein>
    <recommendedName>
        <fullName evidence="3">Phage protein</fullName>
    </recommendedName>
</protein>
<dbReference type="Pfam" id="PF10934">
    <property type="entry name" value="Sheath_initiator"/>
    <property type="match status" value="1"/>
</dbReference>
<organism evidence="1 2">
    <name type="scientific">Providencia huaxiensis</name>
    <dbReference type="NCBI Taxonomy" id="2027290"/>
    <lineage>
        <taxon>Bacteria</taxon>
        <taxon>Pseudomonadati</taxon>
        <taxon>Pseudomonadota</taxon>
        <taxon>Gammaproteobacteria</taxon>
        <taxon>Enterobacterales</taxon>
        <taxon>Morganellaceae</taxon>
        <taxon>Providencia</taxon>
    </lineage>
</organism>
<sequence>MKTFNVNSSNDIHLGNDGNLSIVSGERASKNRCEHYVKALRGEMLHKLDMGIPYWKTTFGRQADIPLFEAAFRDRMRELDDVISVVSFSALIADNSLNYTAVIQTIYGEITLNG</sequence>
<dbReference type="InterPro" id="IPR020288">
    <property type="entry name" value="Sheath_initiator"/>
</dbReference>
<evidence type="ECO:0000313" key="1">
    <source>
        <dbReference type="EMBL" id="MBQ0267203.1"/>
    </source>
</evidence>
<name>A0A8I2D8P4_9GAMM</name>
<comment type="caution">
    <text evidence="1">The sequence shown here is derived from an EMBL/GenBank/DDBJ whole genome shotgun (WGS) entry which is preliminary data.</text>
</comment>
<evidence type="ECO:0008006" key="3">
    <source>
        <dbReference type="Google" id="ProtNLM"/>
    </source>
</evidence>
<dbReference type="AlphaFoldDB" id="A0A8I2D8P4"/>
<reference evidence="1" key="1">
    <citation type="submission" date="2021-03" db="EMBL/GenBank/DDBJ databases">
        <authorList>
            <person name="Stanton E."/>
        </authorList>
    </citation>
    <scope>NUCLEOTIDE SEQUENCE</scope>
    <source>
        <strain evidence="1">2020EL-00113</strain>
    </source>
</reference>
<dbReference type="RefSeq" id="WP_181468526.1">
    <property type="nucleotide sequence ID" value="NZ_CP194034.1"/>
</dbReference>